<sequence length="298" mass="33463">MGFKAPRKARKGARDPLEDDNTVERDLDPTKVVSGGGKVAKRRRAGASDAPKAFQHIMRFMEAKAQRDADKKKEKKQQQQKKSAKAPGKDEPRQVTEELTIMPGESMTEFNRRVREKMYNNLRLVGTEYEAKAAPSTNPSRDDGNVVPAASKRAEHQRAHNARRKERRQAKRRGGAGSSDDDEARRDSSAPRFGEQAQAPPVFRALPKARFKRAVPLPNTPEATAESKRREELAIKKMIQRTARLSPLERMQARRKLASAGDSAAEKRILEAERDRAVRRYRMLRAARDAAAAPPALQ</sequence>
<organism evidence="2 3">
    <name type="scientific">Coemansia javaensis</name>
    <dbReference type="NCBI Taxonomy" id="2761396"/>
    <lineage>
        <taxon>Eukaryota</taxon>
        <taxon>Fungi</taxon>
        <taxon>Fungi incertae sedis</taxon>
        <taxon>Zoopagomycota</taxon>
        <taxon>Kickxellomycotina</taxon>
        <taxon>Kickxellomycetes</taxon>
        <taxon>Kickxellales</taxon>
        <taxon>Kickxellaceae</taxon>
        <taxon>Coemansia</taxon>
    </lineage>
</organism>
<dbReference type="OrthoDB" id="5876637at2759"/>
<feature type="compositionally biased region" description="Basic residues" evidence="1">
    <location>
        <begin position="1"/>
        <end position="11"/>
    </location>
</feature>
<dbReference type="Proteomes" id="UP001140217">
    <property type="component" value="Unassembled WGS sequence"/>
</dbReference>
<proteinExistence type="predicted"/>
<feature type="compositionally biased region" description="Basic residues" evidence="1">
    <location>
        <begin position="159"/>
        <end position="174"/>
    </location>
</feature>
<dbReference type="InterPro" id="IPR026680">
    <property type="entry name" value="CCDC137"/>
</dbReference>
<dbReference type="PANTHER" id="PTHR21838">
    <property type="entry name" value="COILED-COIL DOMAIN-CONTAINING PROTEIN 137"/>
    <property type="match status" value="1"/>
</dbReference>
<reference evidence="2" key="1">
    <citation type="submission" date="2022-07" db="EMBL/GenBank/DDBJ databases">
        <title>Phylogenomic reconstructions and comparative analyses of Kickxellomycotina fungi.</title>
        <authorList>
            <person name="Reynolds N.K."/>
            <person name="Stajich J.E."/>
            <person name="Barry K."/>
            <person name="Grigoriev I.V."/>
            <person name="Crous P."/>
            <person name="Smith M.E."/>
        </authorList>
    </citation>
    <scope>NUCLEOTIDE SEQUENCE</scope>
    <source>
        <strain evidence="2">NBRC 105414</strain>
    </source>
</reference>
<evidence type="ECO:0000313" key="3">
    <source>
        <dbReference type="Proteomes" id="UP001140217"/>
    </source>
</evidence>
<feature type="compositionally biased region" description="Basic and acidic residues" evidence="1">
    <location>
        <begin position="59"/>
        <end position="72"/>
    </location>
</feature>
<accession>A0A9W8LHW1</accession>
<dbReference type="GO" id="GO:0005634">
    <property type="term" value="C:nucleus"/>
    <property type="evidence" value="ECO:0007669"/>
    <property type="project" value="TreeGrafter"/>
</dbReference>
<dbReference type="EMBL" id="JANBUL010000114">
    <property type="protein sequence ID" value="KAJ2781121.1"/>
    <property type="molecule type" value="Genomic_DNA"/>
</dbReference>
<feature type="compositionally biased region" description="Basic and acidic residues" evidence="1">
    <location>
        <begin position="87"/>
        <end position="96"/>
    </location>
</feature>
<protein>
    <submittedName>
        <fullName evidence="2">Uncharacterized protein</fullName>
    </submittedName>
</protein>
<feature type="region of interest" description="Disordered" evidence="1">
    <location>
        <begin position="1"/>
        <end position="113"/>
    </location>
</feature>
<dbReference type="AlphaFoldDB" id="A0A9W8LHW1"/>
<feature type="compositionally biased region" description="Basic and acidic residues" evidence="1">
    <location>
        <begin position="12"/>
        <end position="29"/>
    </location>
</feature>
<feature type="compositionally biased region" description="Basic residues" evidence="1">
    <location>
        <begin position="73"/>
        <end position="84"/>
    </location>
</feature>
<keyword evidence="3" id="KW-1185">Reference proteome</keyword>
<feature type="region of interest" description="Disordered" evidence="1">
    <location>
        <begin position="128"/>
        <end position="230"/>
    </location>
</feature>
<comment type="caution">
    <text evidence="2">The sequence shown here is derived from an EMBL/GenBank/DDBJ whole genome shotgun (WGS) entry which is preliminary data.</text>
</comment>
<name>A0A9W8LHW1_9FUNG</name>
<dbReference type="PANTHER" id="PTHR21838:SF2">
    <property type="entry name" value="COILED-COIL DOMAIN-CONTAINING PROTEIN 137"/>
    <property type="match status" value="1"/>
</dbReference>
<evidence type="ECO:0000313" key="2">
    <source>
        <dbReference type="EMBL" id="KAJ2781121.1"/>
    </source>
</evidence>
<evidence type="ECO:0000256" key="1">
    <source>
        <dbReference type="SAM" id="MobiDB-lite"/>
    </source>
</evidence>
<gene>
    <name evidence="2" type="ORF">H4R18_003063</name>
</gene>